<name>A0A383D881_9ZZZZ</name>
<reference evidence="1" key="1">
    <citation type="submission" date="2018-05" db="EMBL/GenBank/DDBJ databases">
        <authorList>
            <person name="Lanie J.A."/>
            <person name="Ng W.-L."/>
            <person name="Kazmierczak K.M."/>
            <person name="Andrzejewski T.M."/>
            <person name="Davidsen T.M."/>
            <person name="Wayne K.J."/>
            <person name="Tettelin H."/>
            <person name="Glass J.I."/>
            <person name="Rusch D."/>
            <person name="Podicherti R."/>
            <person name="Tsui H.-C.T."/>
            <person name="Winkler M.E."/>
        </authorList>
    </citation>
    <scope>NUCLEOTIDE SEQUENCE</scope>
</reference>
<accession>A0A383D881</accession>
<feature type="non-terminal residue" evidence="1">
    <location>
        <position position="88"/>
    </location>
</feature>
<proteinExistence type="predicted"/>
<protein>
    <submittedName>
        <fullName evidence="1">Uncharacterized protein</fullName>
    </submittedName>
</protein>
<gene>
    <name evidence="1" type="ORF">METZ01_LOCUS493621</name>
</gene>
<dbReference type="EMBL" id="UINC01215190">
    <property type="protein sequence ID" value="SVE40767.1"/>
    <property type="molecule type" value="Genomic_DNA"/>
</dbReference>
<sequence>MVFCAGFPEIIIRGNTFSVITEPAAMTDSSPISIPGQIVTPPPIAQPKRNFGPLIIDLTSLRCPIGELLVNVTPGPMNTNDSIIEPEQ</sequence>
<evidence type="ECO:0000313" key="1">
    <source>
        <dbReference type="EMBL" id="SVE40767.1"/>
    </source>
</evidence>
<dbReference type="AlphaFoldDB" id="A0A383D881"/>
<organism evidence="1">
    <name type="scientific">marine metagenome</name>
    <dbReference type="NCBI Taxonomy" id="408172"/>
    <lineage>
        <taxon>unclassified sequences</taxon>
        <taxon>metagenomes</taxon>
        <taxon>ecological metagenomes</taxon>
    </lineage>
</organism>